<accession>A0A9J5ZUM2</accession>
<comment type="caution">
    <text evidence="1">The sequence shown here is derived from an EMBL/GenBank/DDBJ whole genome shotgun (WGS) entry which is preliminary data.</text>
</comment>
<name>A0A9J5ZUM2_SOLCO</name>
<dbReference type="Proteomes" id="UP000824120">
    <property type="component" value="Chromosome 3"/>
</dbReference>
<keyword evidence="2" id="KW-1185">Reference proteome</keyword>
<sequence>MVDRVVRQFGFVEHIPQNVHYSDEHYKIDKHHKIDKHTRQMFVNTENTWNERYQHVVQINHQANQIDYLNWCLRHSRKFRTCCPTWISTNR</sequence>
<evidence type="ECO:0000313" key="2">
    <source>
        <dbReference type="Proteomes" id="UP000824120"/>
    </source>
</evidence>
<organism evidence="1 2">
    <name type="scientific">Solanum commersonii</name>
    <name type="common">Commerson's wild potato</name>
    <name type="synonym">Commerson's nightshade</name>
    <dbReference type="NCBI Taxonomy" id="4109"/>
    <lineage>
        <taxon>Eukaryota</taxon>
        <taxon>Viridiplantae</taxon>
        <taxon>Streptophyta</taxon>
        <taxon>Embryophyta</taxon>
        <taxon>Tracheophyta</taxon>
        <taxon>Spermatophyta</taxon>
        <taxon>Magnoliopsida</taxon>
        <taxon>eudicotyledons</taxon>
        <taxon>Gunneridae</taxon>
        <taxon>Pentapetalae</taxon>
        <taxon>asterids</taxon>
        <taxon>lamiids</taxon>
        <taxon>Solanales</taxon>
        <taxon>Solanaceae</taxon>
        <taxon>Solanoideae</taxon>
        <taxon>Solaneae</taxon>
        <taxon>Solanum</taxon>
    </lineage>
</organism>
<evidence type="ECO:0000313" key="1">
    <source>
        <dbReference type="EMBL" id="KAG5615787.1"/>
    </source>
</evidence>
<proteinExistence type="predicted"/>
<dbReference type="EMBL" id="JACXVP010000003">
    <property type="protein sequence ID" value="KAG5615787.1"/>
    <property type="molecule type" value="Genomic_DNA"/>
</dbReference>
<dbReference type="AlphaFoldDB" id="A0A9J5ZUM2"/>
<protein>
    <submittedName>
        <fullName evidence="1">Uncharacterized protein</fullName>
    </submittedName>
</protein>
<gene>
    <name evidence="1" type="ORF">H5410_015611</name>
</gene>
<reference evidence="1 2" key="1">
    <citation type="submission" date="2020-09" db="EMBL/GenBank/DDBJ databases">
        <title>De no assembly of potato wild relative species, Solanum commersonii.</title>
        <authorList>
            <person name="Cho K."/>
        </authorList>
    </citation>
    <scope>NUCLEOTIDE SEQUENCE [LARGE SCALE GENOMIC DNA]</scope>
    <source>
        <strain evidence="1">LZ3.2</strain>
        <tissue evidence="1">Leaf</tissue>
    </source>
</reference>